<name>A0A0B7BBT2_9EUPU</name>
<dbReference type="EMBL" id="HACG01043477">
    <property type="protein sequence ID" value="CEK90342.1"/>
    <property type="molecule type" value="Transcribed_RNA"/>
</dbReference>
<protein>
    <submittedName>
        <fullName evidence="1">Uncharacterized protein</fullName>
    </submittedName>
</protein>
<proteinExistence type="predicted"/>
<gene>
    <name evidence="1" type="primary">ORF176288</name>
</gene>
<evidence type="ECO:0000313" key="1">
    <source>
        <dbReference type="EMBL" id="CEK90342.1"/>
    </source>
</evidence>
<sequence length="51" mass="5976">MSTARLPEFGLNIGVARKEQHNMYICRFINQQRTGTVSRWTQLEKLGRSDH</sequence>
<organism evidence="1">
    <name type="scientific">Arion vulgaris</name>
    <dbReference type="NCBI Taxonomy" id="1028688"/>
    <lineage>
        <taxon>Eukaryota</taxon>
        <taxon>Metazoa</taxon>
        <taxon>Spiralia</taxon>
        <taxon>Lophotrochozoa</taxon>
        <taxon>Mollusca</taxon>
        <taxon>Gastropoda</taxon>
        <taxon>Heterobranchia</taxon>
        <taxon>Euthyneura</taxon>
        <taxon>Panpulmonata</taxon>
        <taxon>Eupulmonata</taxon>
        <taxon>Stylommatophora</taxon>
        <taxon>Helicina</taxon>
        <taxon>Arionoidea</taxon>
        <taxon>Arionidae</taxon>
        <taxon>Arion</taxon>
    </lineage>
</organism>
<accession>A0A0B7BBT2</accession>
<dbReference type="AlphaFoldDB" id="A0A0B7BBT2"/>
<reference evidence="1" key="1">
    <citation type="submission" date="2014-12" db="EMBL/GenBank/DDBJ databases">
        <title>Insight into the proteome of Arion vulgaris.</title>
        <authorList>
            <person name="Aradska J."/>
            <person name="Bulat T."/>
            <person name="Smidak R."/>
            <person name="Sarate P."/>
            <person name="Gangsoo J."/>
            <person name="Sialana F."/>
            <person name="Bilban M."/>
            <person name="Lubec G."/>
        </authorList>
    </citation>
    <scope>NUCLEOTIDE SEQUENCE</scope>
    <source>
        <tissue evidence="1">Skin</tissue>
    </source>
</reference>